<keyword evidence="1" id="KW-1133">Transmembrane helix</keyword>
<keyword evidence="1" id="KW-0472">Membrane</keyword>
<dbReference type="AlphaFoldDB" id="A0A8J7E221"/>
<dbReference type="Proteomes" id="UP000654482">
    <property type="component" value="Unassembled WGS sequence"/>
</dbReference>
<dbReference type="RefSeq" id="WP_194030584.1">
    <property type="nucleotide sequence ID" value="NZ_JADEWZ010000026.1"/>
</dbReference>
<proteinExistence type="predicted"/>
<dbReference type="Pfam" id="PF06799">
    <property type="entry name" value="CGLD27-like"/>
    <property type="match status" value="1"/>
</dbReference>
<organism evidence="2 3">
    <name type="scientific">Lusitaniella coriacea LEGE 07157</name>
    <dbReference type="NCBI Taxonomy" id="945747"/>
    <lineage>
        <taxon>Bacteria</taxon>
        <taxon>Bacillati</taxon>
        <taxon>Cyanobacteriota</taxon>
        <taxon>Cyanophyceae</taxon>
        <taxon>Spirulinales</taxon>
        <taxon>Lusitaniellaceae</taxon>
        <taxon>Lusitaniella</taxon>
    </lineage>
</organism>
<reference evidence="2" key="1">
    <citation type="submission" date="2020-10" db="EMBL/GenBank/DDBJ databases">
        <authorList>
            <person name="Castelo-Branco R."/>
            <person name="Eusebio N."/>
            <person name="Adriana R."/>
            <person name="Vieira A."/>
            <person name="Brugerolle De Fraissinette N."/>
            <person name="Rezende De Castro R."/>
            <person name="Schneider M.P."/>
            <person name="Vasconcelos V."/>
            <person name="Leao P.N."/>
        </authorList>
    </citation>
    <scope>NUCLEOTIDE SEQUENCE</scope>
    <source>
        <strain evidence="2">LEGE 07157</strain>
    </source>
</reference>
<evidence type="ECO:0000313" key="2">
    <source>
        <dbReference type="EMBL" id="MBE9117494.1"/>
    </source>
</evidence>
<dbReference type="PANTHER" id="PTHR34214">
    <property type="match status" value="1"/>
</dbReference>
<keyword evidence="3" id="KW-1185">Reference proteome</keyword>
<evidence type="ECO:0000313" key="3">
    <source>
        <dbReference type="Proteomes" id="UP000654482"/>
    </source>
</evidence>
<dbReference type="PANTHER" id="PTHR34214:SF3">
    <property type="entry name" value="PROTEIN CONSERVED IN THE GREEN LINEAGE AND DIATOMS 27, CHLOROPLASTIC"/>
    <property type="match status" value="1"/>
</dbReference>
<keyword evidence="1" id="KW-0812">Transmembrane</keyword>
<dbReference type="EMBL" id="JADEWZ010000026">
    <property type="protein sequence ID" value="MBE9117494.1"/>
    <property type="molecule type" value="Genomic_DNA"/>
</dbReference>
<sequence length="166" mass="18962">MKNTSTAPCPVPNEQQPVNEYEQLKDAFFFSWTTLGQVGYLRKLVWVWAWSWIVAGPIAAASFPLEKYPLRFGLLGGGGALIGLILVLSRLYLGWSYVRDRLRGERVFYEESGWYDGQTWQKPPQILARDRLIVAYEIQPQLDRLKQTFAVVALLIGVGCLLWLIL</sequence>
<dbReference type="InterPro" id="IPR009631">
    <property type="entry name" value="CGLD27-like"/>
</dbReference>
<name>A0A8J7E221_9CYAN</name>
<feature type="transmembrane region" description="Helical" evidence="1">
    <location>
        <begin position="44"/>
        <end position="65"/>
    </location>
</feature>
<protein>
    <submittedName>
        <fullName evidence="2">CGLD27 family protein</fullName>
    </submittedName>
</protein>
<gene>
    <name evidence="2" type="ORF">IQ249_16460</name>
</gene>
<comment type="caution">
    <text evidence="2">The sequence shown here is derived from an EMBL/GenBank/DDBJ whole genome shotgun (WGS) entry which is preliminary data.</text>
</comment>
<feature type="transmembrane region" description="Helical" evidence="1">
    <location>
        <begin position="71"/>
        <end position="93"/>
    </location>
</feature>
<feature type="transmembrane region" description="Helical" evidence="1">
    <location>
        <begin position="148"/>
        <end position="165"/>
    </location>
</feature>
<evidence type="ECO:0000256" key="1">
    <source>
        <dbReference type="SAM" id="Phobius"/>
    </source>
</evidence>
<accession>A0A8J7E221</accession>